<feature type="chain" id="PRO_5030943293" evidence="1">
    <location>
        <begin position="32"/>
        <end position="202"/>
    </location>
</feature>
<protein>
    <submittedName>
        <fullName evidence="3">YceI family protein</fullName>
    </submittedName>
</protein>
<gene>
    <name evidence="3" type="ORF">H4F99_02265</name>
</gene>
<accession>A0A7W3U1R6</accession>
<dbReference type="SMART" id="SM00867">
    <property type="entry name" value="YceI"/>
    <property type="match status" value="1"/>
</dbReference>
<sequence length="202" mass="22347">MRVAQGAHRRGSRLRWRGGWGLLLAACAAHASGQALTGELDATRSAFGVELRTRWGQVVEGRFPDFEGQVAMLDGDRRQVRVRLTTATVRIGDSPRYSAMARGDRFFDSGRHPSIEFISDPIDLAMVEKGGPLRGRLTIRGVTRIERFLLLPASCARPGIDCDFVATGGVDRHDYGLDGWRLALDDTVRFTMRVRLAEEPAP</sequence>
<keyword evidence="1" id="KW-0732">Signal</keyword>
<dbReference type="PANTHER" id="PTHR34406">
    <property type="entry name" value="PROTEIN YCEI"/>
    <property type="match status" value="1"/>
</dbReference>
<proteinExistence type="predicted"/>
<feature type="signal peptide" evidence="1">
    <location>
        <begin position="1"/>
        <end position="31"/>
    </location>
</feature>
<keyword evidence="4" id="KW-1185">Reference proteome</keyword>
<evidence type="ECO:0000259" key="2">
    <source>
        <dbReference type="SMART" id="SM00867"/>
    </source>
</evidence>
<organism evidence="3 4">
    <name type="scientific">Marilutibacter penaei</name>
    <dbReference type="NCBI Taxonomy" id="2759900"/>
    <lineage>
        <taxon>Bacteria</taxon>
        <taxon>Pseudomonadati</taxon>
        <taxon>Pseudomonadota</taxon>
        <taxon>Gammaproteobacteria</taxon>
        <taxon>Lysobacterales</taxon>
        <taxon>Lysobacteraceae</taxon>
        <taxon>Marilutibacter</taxon>
    </lineage>
</organism>
<dbReference type="Proteomes" id="UP000552587">
    <property type="component" value="Unassembled WGS sequence"/>
</dbReference>
<dbReference type="InterPro" id="IPR007372">
    <property type="entry name" value="Lipid/polyisoprenoid-bd_YceI"/>
</dbReference>
<dbReference type="AlphaFoldDB" id="A0A7W3U1R6"/>
<dbReference type="EMBL" id="JACHTE010000001">
    <property type="protein sequence ID" value="MBB1087309.1"/>
    <property type="molecule type" value="Genomic_DNA"/>
</dbReference>
<name>A0A7W3U1R6_9GAMM</name>
<comment type="caution">
    <text evidence="3">The sequence shown here is derived from an EMBL/GenBank/DDBJ whole genome shotgun (WGS) entry which is preliminary data.</text>
</comment>
<evidence type="ECO:0000313" key="3">
    <source>
        <dbReference type="EMBL" id="MBB1087309.1"/>
    </source>
</evidence>
<dbReference type="InterPro" id="IPR036761">
    <property type="entry name" value="TTHA0802/YceI-like_sf"/>
</dbReference>
<evidence type="ECO:0000256" key="1">
    <source>
        <dbReference type="SAM" id="SignalP"/>
    </source>
</evidence>
<dbReference type="Gene3D" id="2.40.128.110">
    <property type="entry name" value="Lipid/polyisoprenoid-binding, YceI-like"/>
    <property type="match status" value="1"/>
</dbReference>
<dbReference type="PANTHER" id="PTHR34406:SF1">
    <property type="entry name" value="PROTEIN YCEI"/>
    <property type="match status" value="1"/>
</dbReference>
<dbReference type="RefSeq" id="WP_182668078.1">
    <property type="nucleotide sequence ID" value="NZ_JACHTE010000001.1"/>
</dbReference>
<reference evidence="3 4" key="1">
    <citation type="submission" date="2020-07" db="EMBL/GenBank/DDBJ databases">
        <authorList>
            <person name="Xu S."/>
            <person name="Li A."/>
        </authorList>
    </citation>
    <scope>NUCLEOTIDE SEQUENCE [LARGE SCALE GENOMIC DNA]</scope>
    <source>
        <strain evidence="3 4">SG-8</strain>
    </source>
</reference>
<dbReference type="Pfam" id="PF04264">
    <property type="entry name" value="YceI"/>
    <property type="match status" value="1"/>
</dbReference>
<feature type="domain" description="Lipid/polyisoprenoid-binding YceI-like" evidence="2">
    <location>
        <begin position="37"/>
        <end position="197"/>
    </location>
</feature>
<evidence type="ECO:0000313" key="4">
    <source>
        <dbReference type="Proteomes" id="UP000552587"/>
    </source>
</evidence>
<dbReference type="SUPFAM" id="SSF101874">
    <property type="entry name" value="YceI-like"/>
    <property type="match status" value="1"/>
</dbReference>